<dbReference type="InterPro" id="IPR024409">
    <property type="entry name" value="DUF3833"/>
</dbReference>
<evidence type="ECO:0000313" key="2">
    <source>
        <dbReference type="Proteomes" id="UP000031278"/>
    </source>
</evidence>
<gene>
    <name evidence="1" type="ORF">RJ45_09800</name>
</gene>
<keyword evidence="1" id="KW-0449">Lipoprotein</keyword>
<dbReference type="Pfam" id="PF12915">
    <property type="entry name" value="DUF3833"/>
    <property type="match status" value="1"/>
</dbReference>
<evidence type="ECO:0000313" key="1">
    <source>
        <dbReference type="EMBL" id="KHT63882.1"/>
    </source>
</evidence>
<dbReference type="PROSITE" id="PS51257">
    <property type="entry name" value="PROKAR_LIPOPROTEIN"/>
    <property type="match status" value="1"/>
</dbReference>
<name>A0A0B9H4S0_9GAMM</name>
<dbReference type="EMBL" id="JWLZ01000149">
    <property type="protein sequence ID" value="KHT63882.1"/>
    <property type="molecule type" value="Genomic_DNA"/>
</dbReference>
<sequence>MSQVRVFKRRAWQYGWLIMCLFGLLGCSAAINDYQNTKPVFNLFNYFDGNVAAWGMLQDRSGKQTRRFTVDIKGTVVNNTLTLEEDFVFNDGEKQRRVWVITQLADGTYTGRADDVVGEATGVALGNTLHWQYVLRIPVDGTSYDITFNDWMHLQDEKHLFNTAKMTKWGFTVGTVTLFFAKQL</sequence>
<dbReference type="AlphaFoldDB" id="A0A0B9H4S0"/>
<dbReference type="Proteomes" id="UP000031278">
    <property type="component" value="Unassembled WGS sequence"/>
</dbReference>
<accession>A0A0B9H4S0</accession>
<proteinExistence type="predicted"/>
<comment type="caution">
    <text evidence="1">The sequence shown here is derived from an EMBL/GenBank/DDBJ whole genome shotgun (WGS) entry which is preliminary data.</text>
</comment>
<protein>
    <submittedName>
        <fullName evidence="1">Lipoprotein</fullName>
    </submittedName>
</protein>
<reference evidence="1 2" key="1">
    <citation type="submission" date="2014-12" db="EMBL/GenBank/DDBJ databases">
        <title>Genome sequencing of Photobacterium gaetbulicola AD005a.</title>
        <authorList>
            <person name="Adrian T.G.S."/>
            <person name="Chan K.G."/>
        </authorList>
    </citation>
    <scope>NUCLEOTIDE SEQUENCE [LARGE SCALE GENOMIC DNA]</scope>
    <source>
        <strain evidence="1 2">AD005a</strain>
    </source>
</reference>
<organism evidence="1 2">
    <name type="scientific">Photobacterium gaetbulicola</name>
    <dbReference type="NCBI Taxonomy" id="1295392"/>
    <lineage>
        <taxon>Bacteria</taxon>
        <taxon>Pseudomonadati</taxon>
        <taxon>Pseudomonadota</taxon>
        <taxon>Gammaproteobacteria</taxon>
        <taxon>Vibrionales</taxon>
        <taxon>Vibrionaceae</taxon>
        <taxon>Photobacterium</taxon>
    </lineage>
</organism>